<dbReference type="Pfam" id="PF12401">
    <property type="entry name" value="FhaA_N"/>
    <property type="match status" value="1"/>
</dbReference>
<dbReference type="PANTHER" id="PTHR23308">
    <property type="entry name" value="NUCLEAR INHIBITOR OF PROTEIN PHOSPHATASE-1"/>
    <property type="match status" value="1"/>
</dbReference>
<dbReference type="SMART" id="SM00240">
    <property type="entry name" value="FHA"/>
    <property type="match status" value="1"/>
</dbReference>
<evidence type="ECO:0000259" key="1">
    <source>
        <dbReference type="PROSITE" id="PS50006"/>
    </source>
</evidence>
<dbReference type="Pfam" id="PF16697">
    <property type="entry name" value="Yop-YscD_cpl"/>
    <property type="match status" value="1"/>
</dbReference>
<reference evidence="2 3" key="1">
    <citation type="submission" date="2019-12" db="EMBL/GenBank/DDBJ databases">
        <title>Sequence classification of anaerobic respiratory reductive dehalogenases: First we see many, then we see few.</title>
        <authorList>
            <person name="Molenda O."/>
            <person name="Puentes Jacome L.A."/>
            <person name="Cao X."/>
            <person name="Nesbo C.L."/>
            <person name="Tang S."/>
            <person name="Morson N."/>
            <person name="Patron J."/>
            <person name="Lomheim L."/>
            <person name="Wishart D.S."/>
            <person name="Edwards E.A."/>
        </authorList>
    </citation>
    <scope>NUCLEOTIDE SEQUENCE [LARGE SCALE GENOMIC DNA]</scope>
    <source>
        <strain evidence="2 3">12DCA</strain>
    </source>
</reference>
<dbReference type="SUPFAM" id="SSF49879">
    <property type="entry name" value="SMAD/FHA domain"/>
    <property type="match status" value="1"/>
</dbReference>
<dbReference type="PROSITE" id="PS50006">
    <property type="entry name" value="FHA_DOMAIN"/>
    <property type="match status" value="1"/>
</dbReference>
<accession>A0A857DFR8</accession>
<proteinExistence type="predicted"/>
<dbReference type="InterPro" id="IPR050923">
    <property type="entry name" value="Cell_Proc_Reg/RNA_Proc"/>
</dbReference>
<sequence length="261" mass="29916">MRLLNKVESIAEQMATFLFSKSVGTIQPVQVARELNKIMLKNKQVSISHVYVPNVYTVSLNPKDYAVLESFGETLLVELAKHLYDEGTRQGYTFLALPVVRMQPSEKMDAGLIKTQIEFKDSVVANWRINEEKPPAEDEEMEKTTVLADAARLIMASSKTIGRKTHPYLEVIKGTNEGEIYDLNKDEYIVGRQEDCDIEVGDLEISRHHLKLYTENRRWFVQDLGSTNGTYLNKLRVDRYMVNPGDRIKAGQTHFQFQVDK</sequence>
<dbReference type="AlphaFoldDB" id="A0A857DFR8"/>
<protein>
    <submittedName>
        <fullName evidence="2">DUF3662 domain-containing protein</fullName>
    </submittedName>
</protein>
<dbReference type="Proteomes" id="UP000430508">
    <property type="component" value="Chromosome"/>
</dbReference>
<dbReference type="InterPro" id="IPR008984">
    <property type="entry name" value="SMAD_FHA_dom_sf"/>
</dbReference>
<organism evidence="2 3">
    <name type="scientific">Dehalobacter restrictus</name>
    <dbReference type="NCBI Taxonomy" id="55583"/>
    <lineage>
        <taxon>Bacteria</taxon>
        <taxon>Bacillati</taxon>
        <taxon>Bacillota</taxon>
        <taxon>Clostridia</taxon>
        <taxon>Eubacteriales</taxon>
        <taxon>Desulfitobacteriaceae</taxon>
        <taxon>Dehalobacter</taxon>
    </lineage>
</organism>
<dbReference type="RefSeq" id="WP_019226413.1">
    <property type="nucleotide sequence ID" value="NZ_CP046996.1"/>
</dbReference>
<evidence type="ECO:0000313" key="3">
    <source>
        <dbReference type="Proteomes" id="UP000430508"/>
    </source>
</evidence>
<dbReference type="InterPro" id="IPR032030">
    <property type="entry name" value="YscD_cytoplasmic_dom"/>
</dbReference>
<evidence type="ECO:0000313" key="2">
    <source>
        <dbReference type="EMBL" id="QHA00130.1"/>
    </source>
</evidence>
<dbReference type="CDD" id="cd00060">
    <property type="entry name" value="FHA"/>
    <property type="match status" value="1"/>
</dbReference>
<dbReference type="Gene3D" id="3.30.2320.60">
    <property type="entry name" value="FhaA, phosphopeptide-binding domain (DUF3662)"/>
    <property type="match status" value="1"/>
</dbReference>
<dbReference type="InterPro" id="IPR000253">
    <property type="entry name" value="FHA_dom"/>
</dbReference>
<dbReference type="Gene3D" id="2.60.200.20">
    <property type="match status" value="1"/>
</dbReference>
<gene>
    <name evidence="2" type="ORF">GQ588_05440</name>
</gene>
<dbReference type="EMBL" id="CP046996">
    <property type="protein sequence ID" value="QHA00130.1"/>
    <property type="molecule type" value="Genomic_DNA"/>
</dbReference>
<dbReference type="InterPro" id="IPR042287">
    <property type="entry name" value="FhaA_N_sf"/>
</dbReference>
<feature type="domain" description="FHA" evidence="1">
    <location>
        <begin position="188"/>
        <end position="237"/>
    </location>
</feature>
<name>A0A857DFR8_9FIRM</name>
<dbReference type="InterPro" id="IPR022128">
    <property type="entry name" value="FhaA_N"/>
</dbReference>